<evidence type="ECO:0000313" key="2">
    <source>
        <dbReference type="EMBL" id="KAJ1186891.1"/>
    </source>
</evidence>
<dbReference type="EMBL" id="JANPWB010000005">
    <property type="protein sequence ID" value="KAJ1186891.1"/>
    <property type="molecule type" value="Genomic_DNA"/>
</dbReference>
<comment type="caution">
    <text evidence="2">The sequence shown here is derived from an EMBL/GenBank/DDBJ whole genome shotgun (WGS) entry which is preliminary data.</text>
</comment>
<evidence type="ECO:0000313" key="3">
    <source>
        <dbReference type="Proteomes" id="UP001066276"/>
    </source>
</evidence>
<feature type="compositionally biased region" description="Basic and acidic residues" evidence="1">
    <location>
        <begin position="68"/>
        <end position="109"/>
    </location>
</feature>
<protein>
    <submittedName>
        <fullName evidence="2">Uncharacterized protein</fullName>
    </submittedName>
</protein>
<feature type="region of interest" description="Disordered" evidence="1">
    <location>
        <begin position="48"/>
        <end position="109"/>
    </location>
</feature>
<name>A0AAV7UED0_PLEWA</name>
<dbReference type="Proteomes" id="UP001066276">
    <property type="component" value="Chromosome 3_1"/>
</dbReference>
<organism evidence="2 3">
    <name type="scientific">Pleurodeles waltl</name>
    <name type="common">Iberian ribbed newt</name>
    <dbReference type="NCBI Taxonomy" id="8319"/>
    <lineage>
        <taxon>Eukaryota</taxon>
        <taxon>Metazoa</taxon>
        <taxon>Chordata</taxon>
        <taxon>Craniata</taxon>
        <taxon>Vertebrata</taxon>
        <taxon>Euteleostomi</taxon>
        <taxon>Amphibia</taxon>
        <taxon>Batrachia</taxon>
        <taxon>Caudata</taxon>
        <taxon>Salamandroidea</taxon>
        <taxon>Salamandridae</taxon>
        <taxon>Pleurodelinae</taxon>
        <taxon>Pleurodeles</taxon>
    </lineage>
</organism>
<proteinExistence type="predicted"/>
<sequence>MSAAVNCEQYSYFTVCTVSASSGRSRVSTTTPTSAAAWRLSRVTTDHLARPHVSMGTPADADAVNFRSPREKEKTDSDEEKREEFSLETPTEKDSRGTPKTERDDPQVL</sequence>
<keyword evidence="3" id="KW-1185">Reference proteome</keyword>
<gene>
    <name evidence="2" type="ORF">NDU88_003671</name>
</gene>
<reference evidence="2" key="1">
    <citation type="journal article" date="2022" name="bioRxiv">
        <title>Sequencing and chromosome-scale assembly of the giantPleurodeles waltlgenome.</title>
        <authorList>
            <person name="Brown T."/>
            <person name="Elewa A."/>
            <person name="Iarovenko S."/>
            <person name="Subramanian E."/>
            <person name="Araus A.J."/>
            <person name="Petzold A."/>
            <person name="Susuki M."/>
            <person name="Suzuki K.-i.T."/>
            <person name="Hayashi T."/>
            <person name="Toyoda A."/>
            <person name="Oliveira C."/>
            <person name="Osipova E."/>
            <person name="Leigh N.D."/>
            <person name="Simon A."/>
            <person name="Yun M.H."/>
        </authorList>
    </citation>
    <scope>NUCLEOTIDE SEQUENCE</scope>
    <source>
        <strain evidence="2">20211129_DDA</strain>
        <tissue evidence="2">Liver</tissue>
    </source>
</reference>
<evidence type="ECO:0000256" key="1">
    <source>
        <dbReference type="SAM" id="MobiDB-lite"/>
    </source>
</evidence>
<accession>A0AAV7UED0</accession>
<dbReference type="AlphaFoldDB" id="A0AAV7UED0"/>